<keyword evidence="8 11" id="KW-0012">Acyltransferase</keyword>
<keyword evidence="14" id="KW-1185">Reference proteome</keyword>
<dbReference type="VEuPathDB" id="MicrosporidiaDB:ECANGB1_1106"/>
<comment type="similarity">
    <text evidence="9">Belongs to the DHHC palmitoyltransferase family. PFA5 subfamily.</text>
</comment>
<dbReference type="EC" id="2.3.1.225" evidence="11"/>
<comment type="catalytic activity">
    <reaction evidence="10 11">
        <text>L-cysteinyl-[protein] + hexadecanoyl-CoA = S-hexadecanoyl-L-cysteinyl-[protein] + CoA</text>
        <dbReference type="Rhea" id="RHEA:36683"/>
        <dbReference type="Rhea" id="RHEA-COMP:10131"/>
        <dbReference type="Rhea" id="RHEA-COMP:11032"/>
        <dbReference type="ChEBI" id="CHEBI:29950"/>
        <dbReference type="ChEBI" id="CHEBI:57287"/>
        <dbReference type="ChEBI" id="CHEBI:57379"/>
        <dbReference type="ChEBI" id="CHEBI:74151"/>
        <dbReference type="EC" id="2.3.1.225"/>
    </reaction>
</comment>
<comment type="subcellular location">
    <subcellularLocation>
        <location evidence="1">Membrane</location>
        <topology evidence="1">Multi-pass membrane protein</topology>
    </subcellularLocation>
</comment>
<evidence type="ECO:0000256" key="2">
    <source>
        <dbReference type="ARBA" id="ARBA00022679"/>
    </source>
</evidence>
<evidence type="ECO:0000256" key="4">
    <source>
        <dbReference type="ARBA" id="ARBA00022989"/>
    </source>
</evidence>
<evidence type="ECO:0000259" key="12">
    <source>
        <dbReference type="Pfam" id="PF01529"/>
    </source>
</evidence>
<evidence type="ECO:0000256" key="1">
    <source>
        <dbReference type="ARBA" id="ARBA00004141"/>
    </source>
</evidence>
<dbReference type="AlphaFoldDB" id="A0A1Y1S6Q3"/>
<sequence>MMVSGFFISALCTIILDRSILKFYLITTASIYYGMALVKSPGSLFDINDSDVKGICNKCNRIRGDSTKHCTVCNKCYYKRDHHCVFLGKCVASNNIKDFFFCLLFTFLYSIAMLLTKPHKILLIFATTVIGMSLFWFATVISTGKSTSELLELEKWSFSIRCIGSLFYELRDRPHYILFPFLRIQHTVDY</sequence>
<reference evidence="13 14" key="1">
    <citation type="journal article" date="2017" name="Environ. Microbiol.">
        <title>Decay of the glycolytic pathway and adaptation to intranuclear parasitism within Enterocytozoonidae microsporidia.</title>
        <authorList>
            <person name="Wiredu Boakye D."/>
            <person name="Jaroenlak P."/>
            <person name="Prachumwat A."/>
            <person name="Williams T.A."/>
            <person name="Bateman K.S."/>
            <person name="Itsathitphaisarn O."/>
            <person name="Sritunyalucksana K."/>
            <person name="Paszkiewicz K.H."/>
            <person name="Moore K.A."/>
            <person name="Stentiford G.D."/>
            <person name="Williams B.A."/>
        </authorList>
    </citation>
    <scope>NUCLEOTIDE SEQUENCE [LARGE SCALE GENOMIC DNA]</scope>
    <source>
        <strain evidence="13 14">GB1</strain>
    </source>
</reference>
<dbReference type="OrthoDB" id="9909019at2759"/>
<keyword evidence="5 11" id="KW-0472">Membrane</keyword>
<evidence type="ECO:0000256" key="11">
    <source>
        <dbReference type="RuleBase" id="RU079119"/>
    </source>
</evidence>
<evidence type="ECO:0000313" key="13">
    <source>
        <dbReference type="EMBL" id="ORD94129.1"/>
    </source>
</evidence>
<feature type="transmembrane region" description="Helical" evidence="11">
    <location>
        <begin position="121"/>
        <end position="141"/>
    </location>
</feature>
<feature type="transmembrane region" description="Helical" evidence="11">
    <location>
        <begin position="99"/>
        <end position="115"/>
    </location>
</feature>
<evidence type="ECO:0000256" key="9">
    <source>
        <dbReference type="ARBA" id="ARBA00038298"/>
    </source>
</evidence>
<dbReference type="PANTHER" id="PTHR22883:SF23">
    <property type="entry name" value="PALMITOYLTRANSFERASE ZDHHC6"/>
    <property type="match status" value="1"/>
</dbReference>
<proteinExistence type="inferred from homology"/>
<keyword evidence="7" id="KW-0449">Lipoprotein</keyword>
<organism evidence="13 14">
    <name type="scientific">Enterospora canceri</name>
    <dbReference type="NCBI Taxonomy" id="1081671"/>
    <lineage>
        <taxon>Eukaryota</taxon>
        <taxon>Fungi</taxon>
        <taxon>Fungi incertae sedis</taxon>
        <taxon>Microsporidia</taxon>
        <taxon>Enterocytozoonidae</taxon>
        <taxon>Enterospora</taxon>
    </lineage>
</organism>
<dbReference type="GO" id="GO:0005783">
    <property type="term" value="C:endoplasmic reticulum"/>
    <property type="evidence" value="ECO:0007669"/>
    <property type="project" value="TreeGrafter"/>
</dbReference>
<evidence type="ECO:0000256" key="8">
    <source>
        <dbReference type="ARBA" id="ARBA00023315"/>
    </source>
</evidence>
<evidence type="ECO:0000256" key="6">
    <source>
        <dbReference type="ARBA" id="ARBA00023139"/>
    </source>
</evidence>
<comment type="caution">
    <text evidence="13">The sequence shown here is derived from an EMBL/GenBank/DDBJ whole genome shotgun (WGS) entry which is preliminary data.</text>
</comment>
<keyword evidence="4 11" id="KW-1133">Transmembrane helix</keyword>
<dbReference type="GO" id="GO:0006612">
    <property type="term" value="P:protein targeting to membrane"/>
    <property type="evidence" value="ECO:0007669"/>
    <property type="project" value="TreeGrafter"/>
</dbReference>
<keyword evidence="2 11" id="KW-0808">Transferase</keyword>
<protein>
    <recommendedName>
        <fullName evidence="11">Palmitoyltransferase</fullName>
        <ecNumber evidence="11">2.3.1.225</ecNumber>
    </recommendedName>
</protein>
<accession>A0A1Y1S6Q3</accession>
<evidence type="ECO:0000256" key="3">
    <source>
        <dbReference type="ARBA" id="ARBA00022692"/>
    </source>
</evidence>
<comment type="domain">
    <text evidence="11">The DHHC domain is required for palmitoyltransferase activity.</text>
</comment>
<gene>
    <name evidence="13" type="primary">ERFB</name>
    <name evidence="13" type="ORF">ECANGB1_1106</name>
</gene>
<dbReference type="PANTHER" id="PTHR22883">
    <property type="entry name" value="ZINC FINGER DHHC DOMAIN CONTAINING PROTEIN"/>
    <property type="match status" value="1"/>
</dbReference>
<evidence type="ECO:0000256" key="7">
    <source>
        <dbReference type="ARBA" id="ARBA00023288"/>
    </source>
</evidence>
<evidence type="ECO:0000256" key="10">
    <source>
        <dbReference type="ARBA" id="ARBA00048048"/>
    </source>
</evidence>
<dbReference type="InterPro" id="IPR039859">
    <property type="entry name" value="PFA4/ZDH16/20/ERF2-like"/>
</dbReference>
<dbReference type="GO" id="GO:0019706">
    <property type="term" value="F:protein-cysteine S-palmitoyltransferase activity"/>
    <property type="evidence" value="ECO:0007669"/>
    <property type="project" value="UniProtKB-EC"/>
</dbReference>
<evidence type="ECO:0000313" key="14">
    <source>
        <dbReference type="Proteomes" id="UP000192639"/>
    </source>
</evidence>
<name>A0A1Y1S6Q3_9MICR</name>
<keyword evidence="6" id="KW-0564">Palmitate</keyword>
<keyword evidence="3 11" id="KW-0812">Transmembrane</keyword>
<dbReference type="EMBL" id="LWDP01000031">
    <property type="protein sequence ID" value="ORD94129.1"/>
    <property type="molecule type" value="Genomic_DNA"/>
</dbReference>
<feature type="domain" description="Palmitoyltransferase DHHC" evidence="12">
    <location>
        <begin position="53"/>
        <end position="119"/>
    </location>
</feature>
<dbReference type="Proteomes" id="UP000192639">
    <property type="component" value="Unassembled WGS sequence"/>
</dbReference>
<dbReference type="PROSITE" id="PS50216">
    <property type="entry name" value="DHHC"/>
    <property type="match status" value="1"/>
</dbReference>
<evidence type="ECO:0000256" key="5">
    <source>
        <dbReference type="ARBA" id="ARBA00023136"/>
    </source>
</evidence>
<feature type="transmembrane region" description="Helical" evidence="11">
    <location>
        <begin position="6"/>
        <end position="25"/>
    </location>
</feature>
<dbReference type="InterPro" id="IPR001594">
    <property type="entry name" value="Palmitoyltrfase_DHHC"/>
</dbReference>
<dbReference type="GO" id="GO:0005794">
    <property type="term" value="C:Golgi apparatus"/>
    <property type="evidence" value="ECO:0007669"/>
    <property type="project" value="TreeGrafter"/>
</dbReference>
<dbReference type="GO" id="GO:0016020">
    <property type="term" value="C:membrane"/>
    <property type="evidence" value="ECO:0007669"/>
    <property type="project" value="UniProtKB-SubCell"/>
</dbReference>
<dbReference type="Pfam" id="PF01529">
    <property type="entry name" value="DHHC"/>
    <property type="match status" value="1"/>
</dbReference>